<reference evidence="1" key="1">
    <citation type="submission" date="2022-10" db="EMBL/GenBank/DDBJ databases">
        <title>Genome Sequence of Xylaria curta.</title>
        <authorList>
            <person name="Buettner E."/>
        </authorList>
    </citation>
    <scope>NUCLEOTIDE SEQUENCE</scope>
    <source>
        <strain evidence="1">Babe10</strain>
    </source>
</reference>
<comment type="caution">
    <text evidence="1">The sequence shown here is derived from an EMBL/GenBank/DDBJ whole genome shotgun (WGS) entry which is preliminary data.</text>
</comment>
<keyword evidence="2" id="KW-1185">Reference proteome</keyword>
<sequence length="199" mass="22026">MKLFSLLTLATAVTARFAKPTTKIAGVEVINTPIVRDAQALIKKFPAYLYSHQMRSWLFGAAMINANQTLKREIDLEVHAVATLLHDLGMTTSYTSTRRDSTATEATLAYNTNSSTAGKMADYTGKRSSFDDDEKTLSNLTLNDSSSTHSRSKLSGAMKQLKSKLTTKEEKPKKQKAPIPANYYPNNLQTFEALHASRM</sequence>
<name>A0ACC1PEA6_9PEZI</name>
<proteinExistence type="predicted"/>
<accession>A0ACC1PEA6</accession>
<evidence type="ECO:0000313" key="1">
    <source>
        <dbReference type="EMBL" id="KAJ2990230.1"/>
    </source>
</evidence>
<evidence type="ECO:0000313" key="2">
    <source>
        <dbReference type="Proteomes" id="UP001143856"/>
    </source>
</evidence>
<dbReference type="EMBL" id="JAPDGR010000440">
    <property type="protein sequence ID" value="KAJ2990230.1"/>
    <property type="molecule type" value="Genomic_DNA"/>
</dbReference>
<organism evidence="1 2">
    <name type="scientific">Xylaria curta</name>
    <dbReference type="NCBI Taxonomy" id="42375"/>
    <lineage>
        <taxon>Eukaryota</taxon>
        <taxon>Fungi</taxon>
        <taxon>Dikarya</taxon>
        <taxon>Ascomycota</taxon>
        <taxon>Pezizomycotina</taxon>
        <taxon>Sordariomycetes</taxon>
        <taxon>Xylariomycetidae</taxon>
        <taxon>Xylariales</taxon>
        <taxon>Xylariaceae</taxon>
        <taxon>Xylaria</taxon>
    </lineage>
</organism>
<protein>
    <submittedName>
        <fullName evidence="1">Uncharacterized protein</fullName>
    </submittedName>
</protein>
<dbReference type="Proteomes" id="UP001143856">
    <property type="component" value="Unassembled WGS sequence"/>
</dbReference>
<gene>
    <name evidence="1" type="ORF">NUW58_g3056</name>
</gene>